<dbReference type="InterPro" id="IPR005158">
    <property type="entry name" value="BTAD"/>
</dbReference>
<dbReference type="PRINTS" id="PR00364">
    <property type="entry name" value="DISEASERSIST"/>
</dbReference>
<reference evidence="9 10" key="1">
    <citation type="submission" date="2013-12" db="EMBL/GenBank/DDBJ databases">
        <title>Annotated genome of Streptomyces scopuliridis.</title>
        <authorList>
            <person name="Olson J.B."/>
        </authorList>
    </citation>
    <scope>NUCLEOTIDE SEQUENCE [LARGE SCALE GENOMIC DNA]</scope>
    <source>
        <strain evidence="9 10">RB72</strain>
    </source>
</reference>
<dbReference type="Gene3D" id="1.10.10.10">
    <property type="entry name" value="Winged helix-like DNA-binding domain superfamily/Winged helix DNA-binding domain"/>
    <property type="match status" value="1"/>
</dbReference>
<keyword evidence="4 6" id="KW-0238">DNA-binding</keyword>
<evidence type="ECO:0000256" key="7">
    <source>
        <dbReference type="SAM" id="MobiDB-lite"/>
    </source>
</evidence>
<evidence type="ECO:0000313" key="10">
    <source>
        <dbReference type="Proteomes" id="UP000245992"/>
    </source>
</evidence>
<proteinExistence type="inferred from homology"/>
<dbReference type="Pfam" id="PF00486">
    <property type="entry name" value="Trans_reg_C"/>
    <property type="match status" value="1"/>
</dbReference>
<dbReference type="InterPro" id="IPR051677">
    <property type="entry name" value="AfsR-DnrI-RedD_regulator"/>
</dbReference>
<dbReference type="Gene3D" id="3.40.50.300">
    <property type="entry name" value="P-loop containing nucleotide triphosphate hydrolases"/>
    <property type="match status" value="1"/>
</dbReference>
<dbReference type="GO" id="GO:0000160">
    <property type="term" value="P:phosphorelay signal transduction system"/>
    <property type="evidence" value="ECO:0007669"/>
    <property type="project" value="UniProtKB-KW"/>
</dbReference>
<dbReference type="Pfam" id="PF03704">
    <property type="entry name" value="BTAD"/>
    <property type="match status" value="1"/>
</dbReference>
<feature type="domain" description="OmpR/PhoB-type" evidence="8">
    <location>
        <begin position="1"/>
        <end position="67"/>
    </location>
</feature>
<dbReference type="SUPFAM" id="SSF48452">
    <property type="entry name" value="TPR-like"/>
    <property type="match status" value="1"/>
</dbReference>
<comment type="caution">
    <text evidence="9">The sequence shown here is derived from an EMBL/GenBank/DDBJ whole genome shotgun (WGS) entry which is preliminary data.</text>
</comment>
<dbReference type="AlphaFoldDB" id="A0A2T7T1J0"/>
<evidence type="ECO:0000256" key="6">
    <source>
        <dbReference type="PROSITE-ProRule" id="PRU01091"/>
    </source>
</evidence>
<dbReference type="Proteomes" id="UP000245992">
    <property type="component" value="Unassembled WGS sequence"/>
</dbReference>
<keyword evidence="2" id="KW-0902">Two-component regulatory system</keyword>
<dbReference type="GO" id="GO:0043531">
    <property type="term" value="F:ADP binding"/>
    <property type="evidence" value="ECO:0007669"/>
    <property type="project" value="InterPro"/>
</dbReference>
<evidence type="ECO:0000313" key="9">
    <source>
        <dbReference type="EMBL" id="PVE09019.1"/>
    </source>
</evidence>
<dbReference type="PANTHER" id="PTHR35807:SF1">
    <property type="entry name" value="TRANSCRIPTIONAL REGULATOR REDD"/>
    <property type="match status" value="1"/>
</dbReference>
<dbReference type="Gene3D" id="1.25.40.10">
    <property type="entry name" value="Tetratricopeptide repeat domain"/>
    <property type="match status" value="1"/>
</dbReference>
<keyword evidence="10" id="KW-1185">Reference proteome</keyword>
<dbReference type="SUPFAM" id="SSF46894">
    <property type="entry name" value="C-terminal effector domain of the bipartite response regulators"/>
    <property type="match status" value="1"/>
</dbReference>
<accession>A0A2T7T1J0</accession>
<dbReference type="InterPro" id="IPR001867">
    <property type="entry name" value="OmpR/PhoB-type_DNA-bd"/>
</dbReference>
<dbReference type="PROSITE" id="PS51755">
    <property type="entry name" value="OMPR_PHOB"/>
    <property type="match status" value="1"/>
</dbReference>
<dbReference type="InterPro" id="IPR011990">
    <property type="entry name" value="TPR-like_helical_dom_sf"/>
</dbReference>
<dbReference type="GO" id="GO:0006355">
    <property type="term" value="P:regulation of DNA-templated transcription"/>
    <property type="evidence" value="ECO:0007669"/>
    <property type="project" value="InterPro"/>
</dbReference>
<name>A0A2T7T1J0_9ACTN</name>
<gene>
    <name evidence="9" type="ORF">Y717_13575</name>
</gene>
<dbReference type="SUPFAM" id="SSF52540">
    <property type="entry name" value="P-loop containing nucleoside triphosphate hydrolases"/>
    <property type="match status" value="1"/>
</dbReference>
<comment type="similarity">
    <text evidence="1">Belongs to the AfsR/DnrI/RedD regulatory family.</text>
</comment>
<evidence type="ECO:0000256" key="5">
    <source>
        <dbReference type="ARBA" id="ARBA00023163"/>
    </source>
</evidence>
<evidence type="ECO:0000256" key="2">
    <source>
        <dbReference type="ARBA" id="ARBA00023012"/>
    </source>
</evidence>
<evidence type="ECO:0000256" key="4">
    <source>
        <dbReference type="ARBA" id="ARBA00023125"/>
    </source>
</evidence>
<dbReference type="InterPro" id="IPR036388">
    <property type="entry name" value="WH-like_DNA-bd_sf"/>
</dbReference>
<dbReference type="EMBL" id="AZSP01000250">
    <property type="protein sequence ID" value="PVE09019.1"/>
    <property type="molecule type" value="Genomic_DNA"/>
</dbReference>
<feature type="region of interest" description="Disordered" evidence="7">
    <location>
        <begin position="581"/>
        <end position="610"/>
    </location>
</feature>
<evidence type="ECO:0000256" key="1">
    <source>
        <dbReference type="ARBA" id="ARBA00005820"/>
    </source>
</evidence>
<feature type="DNA-binding region" description="OmpR/PhoB-type" evidence="6">
    <location>
        <begin position="1"/>
        <end position="67"/>
    </location>
</feature>
<dbReference type="PANTHER" id="PTHR35807">
    <property type="entry name" value="TRANSCRIPTIONAL REGULATOR REDD-RELATED"/>
    <property type="match status" value="1"/>
</dbReference>
<dbReference type="STRING" id="1440053.GCA_000718095_00030"/>
<dbReference type="GO" id="GO:0003677">
    <property type="term" value="F:DNA binding"/>
    <property type="evidence" value="ECO:0007669"/>
    <property type="project" value="UniProtKB-UniRule"/>
</dbReference>
<keyword evidence="3" id="KW-0805">Transcription regulation</keyword>
<evidence type="ECO:0000259" key="8">
    <source>
        <dbReference type="PROSITE" id="PS51755"/>
    </source>
</evidence>
<dbReference type="InterPro" id="IPR016032">
    <property type="entry name" value="Sig_transdc_resp-reg_C-effctor"/>
</dbReference>
<dbReference type="SMART" id="SM01043">
    <property type="entry name" value="BTAD"/>
    <property type="match status" value="1"/>
</dbReference>
<protein>
    <recommendedName>
        <fullName evidence="8">OmpR/PhoB-type domain-containing protein</fullName>
    </recommendedName>
</protein>
<evidence type="ECO:0000256" key="3">
    <source>
        <dbReference type="ARBA" id="ARBA00023015"/>
    </source>
</evidence>
<organism evidence="9 10">
    <name type="scientific">Streptomyces scopuliridis RB72</name>
    <dbReference type="NCBI Taxonomy" id="1440053"/>
    <lineage>
        <taxon>Bacteria</taxon>
        <taxon>Bacillati</taxon>
        <taxon>Actinomycetota</taxon>
        <taxon>Actinomycetes</taxon>
        <taxon>Kitasatosporales</taxon>
        <taxon>Streptomycetaceae</taxon>
        <taxon>Streptomyces</taxon>
    </lineage>
</organism>
<dbReference type="InterPro" id="IPR027417">
    <property type="entry name" value="P-loop_NTPase"/>
</dbReference>
<dbReference type="CDD" id="cd15831">
    <property type="entry name" value="BTAD"/>
    <property type="match status" value="1"/>
</dbReference>
<keyword evidence="5" id="KW-0804">Transcription</keyword>
<sequence length="610" mass="65878">MLSLLLVHANQVVPLESLVEELWDDTPPKLARKTVQTYIYHIRKALREGAGDGPWVRTEPRGYRIRVGTGQLDLWRFQELCSRGRAALSEGRPGLASDAFREALALWRGPAFSGTAAGALLSAQQARLEDLRMAALEQRIEADMELGIHRELLSELKGLTLAHPLNEVLAGRLMRAAARSGHRQVALDAYQRLRAAMVGELGLEPSAEVRDLQRDVLEDVLLPERRTAAAPTDETVRPVVVPAELPPRSADFIGRTRQVAAITAAGRPSGAAASALPAVRVVVVTGGVGTGKTVTAVEASHQLRGHYPGGQLFATLHRPDGTPVAGRDALTSLLLSSGHPDGQLPSAVEDLARLFRSWTSERRMLVVLDDAGSPGQVIPLLPSSPDCAVVVTSRWRLEGLPGAVTRVELKGMSEDEGVALLGSAAGARRVARERPQAAELVRLYDGLPLAVRALGERLAARTDLLVRDLLCRARDDGQRLAVLRGPQHDSLRRVGTAHQRLPAAERELLSLLCRLPRPVRERELLRAMELSGRRTGEFDRLVESLVASHSVEITECREGLAFTVPVLSRLVLSERVRVDRRASPREVAGGSGGAGDRNPPDPAVLAGIGT</sequence>